<keyword evidence="3" id="KW-1185">Reference proteome</keyword>
<organism evidence="2 3">
    <name type="scientific">Tritrichomonas foetus</name>
    <dbReference type="NCBI Taxonomy" id="1144522"/>
    <lineage>
        <taxon>Eukaryota</taxon>
        <taxon>Metamonada</taxon>
        <taxon>Parabasalia</taxon>
        <taxon>Tritrichomonadida</taxon>
        <taxon>Tritrichomonadidae</taxon>
        <taxon>Tritrichomonas</taxon>
    </lineage>
</organism>
<evidence type="ECO:0000313" key="2">
    <source>
        <dbReference type="EMBL" id="OHT17616.1"/>
    </source>
</evidence>
<dbReference type="AlphaFoldDB" id="A0A1J4L3G2"/>
<evidence type="ECO:0000313" key="3">
    <source>
        <dbReference type="Proteomes" id="UP000179807"/>
    </source>
</evidence>
<protein>
    <recommendedName>
        <fullName evidence="1">F5/8 type C domain-containing protein</fullName>
    </recommendedName>
</protein>
<dbReference type="InterPro" id="IPR000421">
    <property type="entry name" value="FA58C"/>
</dbReference>
<feature type="domain" description="F5/8 type C" evidence="1">
    <location>
        <begin position="1"/>
        <end position="90"/>
    </location>
</feature>
<dbReference type="VEuPathDB" id="TrichDB:TRFO_00878"/>
<reference evidence="2" key="1">
    <citation type="submission" date="2016-10" db="EMBL/GenBank/DDBJ databases">
        <authorList>
            <person name="Benchimol M."/>
            <person name="Almeida L.G."/>
            <person name="Vasconcelos A.T."/>
            <person name="Perreira-Neves A."/>
            <person name="Rosa I.A."/>
            <person name="Tasca T."/>
            <person name="Bogo M.R."/>
            <person name="de Souza W."/>
        </authorList>
    </citation>
    <scope>NUCLEOTIDE SEQUENCE [LARGE SCALE GENOMIC DNA]</scope>
    <source>
        <strain evidence="2">K</strain>
    </source>
</reference>
<dbReference type="GeneID" id="94824475"/>
<comment type="caution">
    <text evidence="2">The sequence shown here is derived from an EMBL/GenBank/DDBJ whole genome shotgun (WGS) entry which is preliminary data.</text>
</comment>
<dbReference type="RefSeq" id="XP_068370752.1">
    <property type="nucleotide sequence ID" value="XM_068489771.1"/>
</dbReference>
<name>A0A1J4L3G2_9EUKA</name>
<sequence length="94" mass="11213">MSKYQIRTFNGFQSDAHLKSWVLETSKDGQSWQEIDRQTNYSLLNGRINHSTFDVNSTNDFFTFIRLRQIDTNWVESHYLAFNSIEFYGEFLES</sequence>
<evidence type="ECO:0000259" key="1">
    <source>
        <dbReference type="PROSITE" id="PS50022"/>
    </source>
</evidence>
<dbReference type="PROSITE" id="PS50022">
    <property type="entry name" value="FA58C_3"/>
    <property type="match status" value="1"/>
</dbReference>
<dbReference type="InterPro" id="IPR008979">
    <property type="entry name" value="Galactose-bd-like_sf"/>
</dbReference>
<dbReference type="Gene3D" id="2.60.120.260">
    <property type="entry name" value="Galactose-binding domain-like"/>
    <property type="match status" value="1"/>
</dbReference>
<proteinExistence type="predicted"/>
<dbReference type="Proteomes" id="UP000179807">
    <property type="component" value="Unassembled WGS sequence"/>
</dbReference>
<gene>
    <name evidence="2" type="ORF">TRFO_00878</name>
</gene>
<accession>A0A1J4L3G2</accession>
<dbReference type="EMBL" id="MLAK01000001">
    <property type="protein sequence ID" value="OHT17616.1"/>
    <property type="molecule type" value="Genomic_DNA"/>
</dbReference>
<dbReference type="SUPFAM" id="SSF49785">
    <property type="entry name" value="Galactose-binding domain-like"/>
    <property type="match status" value="1"/>
</dbReference>